<proteinExistence type="predicted"/>
<feature type="compositionally biased region" description="Acidic residues" evidence="1">
    <location>
        <begin position="738"/>
        <end position="750"/>
    </location>
</feature>
<evidence type="ECO:0000313" key="3">
    <source>
        <dbReference type="EMBL" id="SDQ42165.1"/>
    </source>
</evidence>
<feature type="transmembrane region" description="Helical" evidence="2">
    <location>
        <begin position="218"/>
        <end position="237"/>
    </location>
</feature>
<keyword evidence="3" id="KW-0645">Protease</keyword>
<feature type="transmembrane region" description="Helical" evidence="2">
    <location>
        <begin position="444"/>
        <end position="463"/>
    </location>
</feature>
<accession>A0A1H1AR16</accession>
<feature type="transmembrane region" description="Helical" evidence="2">
    <location>
        <begin position="347"/>
        <end position="369"/>
    </location>
</feature>
<feature type="transmembrane region" description="Helical" evidence="2">
    <location>
        <begin position="150"/>
        <end position="174"/>
    </location>
</feature>
<feature type="transmembrane region" description="Helical" evidence="2">
    <location>
        <begin position="257"/>
        <end position="286"/>
    </location>
</feature>
<dbReference type="Proteomes" id="UP000181917">
    <property type="component" value="Unassembled WGS sequence"/>
</dbReference>
<feature type="region of interest" description="Disordered" evidence="1">
    <location>
        <begin position="530"/>
        <end position="552"/>
    </location>
</feature>
<feature type="transmembrane region" description="Helical" evidence="2">
    <location>
        <begin position="401"/>
        <end position="423"/>
    </location>
</feature>
<dbReference type="EMBL" id="FNKH01000002">
    <property type="protein sequence ID" value="SDQ42165.1"/>
    <property type="molecule type" value="Genomic_DNA"/>
</dbReference>
<dbReference type="GO" id="GO:0008237">
    <property type="term" value="F:metallopeptidase activity"/>
    <property type="evidence" value="ECO:0007669"/>
    <property type="project" value="UniProtKB-KW"/>
</dbReference>
<keyword evidence="4" id="KW-1185">Reference proteome</keyword>
<feature type="compositionally biased region" description="Low complexity" evidence="1">
    <location>
        <begin position="531"/>
        <end position="541"/>
    </location>
</feature>
<evidence type="ECO:0000256" key="1">
    <source>
        <dbReference type="SAM" id="MobiDB-lite"/>
    </source>
</evidence>
<feature type="transmembrane region" description="Helical" evidence="2">
    <location>
        <begin position="186"/>
        <end position="206"/>
    </location>
</feature>
<organism evidence="3 4">
    <name type="scientific">Crystallibacter crystallopoietes</name>
    <dbReference type="NCBI Taxonomy" id="37928"/>
    <lineage>
        <taxon>Bacteria</taxon>
        <taxon>Bacillati</taxon>
        <taxon>Actinomycetota</taxon>
        <taxon>Actinomycetes</taxon>
        <taxon>Micrococcales</taxon>
        <taxon>Micrococcaceae</taxon>
        <taxon>Crystallibacter</taxon>
    </lineage>
</organism>
<evidence type="ECO:0000313" key="4">
    <source>
        <dbReference type="Proteomes" id="UP000181917"/>
    </source>
</evidence>
<dbReference type="STRING" id="37928.SAMN04489742_1051"/>
<keyword evidence="2" id="KW-0812">Transmembrane</keyword>
<sequence length="849" mass="88862">MSPSGPPATGGPLPDAASAAPASVEVPALADGVQLLGPAQGSGYREPPALVRRADGQTIQLTPLLYAVLAGVDGSRSLKQVAEHASARSGRLITAGNVQTLIEKQLLPLGLLRLADGTQPEVRKASPLLGMRFRYTVTDPARTRKLTAPFAALFHPLIALPVTAAFLVACWWVLLVKGLGSATHEAFANPGLLLLVFAITILSAGFHEFGHAAAARRGGATPGAMGVGLYLIWPAFYTDVTDSYRLGRGGRIRTDLGGLYFNAIVVVGTMGIWWLTGFDALLLVVVTQILQMVRQLLPLVRFDGYHILADATGVPDLFQRIKPTLIGLLPWRWSDPEPKLLKPWARAVVTVWVLVTVPLLLFCLVMMVVSLPRVLGTAWASVLEQQRLLAEAGSDGDLAGMAVRVLAITAVALPILGIAYILLRLARQLATAVWTKTRGRPFRRATAIAAAAAVLAGLAWAWWPDDGAYRPVQPYERGTLLDATASLTPASSAGLTEGRAGQTVTAWASGTDLPTAENPQLAMVLVPRNNEAGGTETGTAETSEDQANDGGSDATVVEPAVADAPPAWVFPFDKPLAPEEDGNQALAVNTEDGSVVYDVAFALVWADDGPVDTTNEAYAFASCRDCTAVAVGFQVVLVLGQADVVVPQNLSAAANYNCVECLTYALASQLVLTLDGPLSDAGMDELAALWEEIAAYGRSLEDVPLDQIQGRLNDYKARILGIIEKDVATSGGSSSTEAESDADTEVEPDTEPTPGQDSDGEPQEAPGSTNPPPEPGTSDPTSSSDAIPPSDPENEPQPAPAQEPSGEPEPGTATSPPAPITTSTPQPAPAPEQEPAPAPADEPAPAPTG</sequence>
<dbReference type="GO" id="GO:0006508">
    <property type="term" value="P:proteolysis"/>
    <property type="evidence" value="ECO:0007669"/>
    <property type="project" value="UniProtKB-KW"/>
</dbReference>
<feature type="compositionally biased region" description="Low complexity" evidence="1">
    <location>
        <begin position="728"/>
        <end position="737"/>
    </location>
</feature>
<keyword evidence="2" id="KW-0472">Membrane</keyword>
<feature type="compositionally biased region" description="Low complexity" evidence="1">
    <location>
        <begin position="802"/>
        <end position="825"/>
    </location>
</feature>
<reference evidence="3 4" key="1">
    <citation type="submission" date="2016-10" db="EMBL/GenBank/DDBJ databases">
        <authorList>
            <person name="de Groot N.N."/>
        </authorList>
    </citation>
    <scope>NUCLEOTIDE SEQUENCE [LARGE SCALE GENOMIC DNA]</scope>
    <source>
        <strain evidence="3 4">DSM 20117</strain>
    </source>
</reference>
<feature type="compositionally biased region" description="Pro residues" evidence="1">
    <location>
        <begin position="789"/>
        <end position="801"/>
    </location>
</feature>
<evidence type="ECO:0000256" key="2">
    <source>
        <dbReference type="SAM" id="Phobius"/>
    </source>
</evidence>
<keyword evidence="2" id="KW-1133">Transmembrane helix</keyword>
<dbReference type="AlphaFoldDB" id="A0A1H1AR16"/>
<dbReference type="KEGG" id="acry:AC20117_12070"/>
<gene>
    <name evidence="3" type="ORF">SAMN04489742_1051</name>
</gene>
<feature type="compositionally biased region" description="Pro residues" evidence="1">
    <location>
        <begin position="826"/>
        <end position="849"/>
    </location>
</feature>
<protein>
    <submittedName>
        <fullName evidence="3">Putative peptide zinc metalloprotease protein</fullName>
    </submittedName>
</protein>
<feature type="region of interest" description="Disordered" evidence="1">
    <location>
        <begin position="728"/>
        <end position="849"/>
    </location>
</feature>
<keyword evidence="3" id="KW-0482">Metalloprotease</keyword>
<keyword evidence="3" id="KW-0378">Hydrolase</keyword>
<name>A0A1H1AR16_9MICC</name>